<dbReference type="GO" id="GO:0016020">
    <property type="term" value="C:membrane"/>
    <property type="evidence" value="ECO:0007669"/>
    <property type="project" value="InterPro"/>
</dbReference>
<organism evidence="3 4">
    <name type="scientific">Hymenobacter montanus</name>
    <dbReference type="NCBI Taxonomy" id="2771359"/>
    <lineage>
        <taxon>Bacteria</taxon>
        <taxon>Pseudomonadati</taxon>
        <taxon>Bacteroidota</taxon>
        <taxon>Cytophagia</taxon>
        <taxon>Cytophagales</taxon>
        <taxon>Hymenobacteraceae</taxon>
        <taxon>Hymenobacter</taxon>
    </lineage>
</organism>
<dbReference type="RefSeq" id="WP_191005341.1">
    <property type="nucleotide sequence ID" value="NZ_JACXAD010000011.1"/>
</dbReference>
<comment type="caution">
    <text evidence="3">The sequence shown here is derived from an EMBL/GenBank/DDBJ whole genome shotgun (WGS) entry which is preliminary data.</text>
</comment>
<dbReference type="Proteomes" id="UP000612233">
    <property type="component" value="Unassembled WGS sequence"/>
</dbReference>
<dbReference type="PANTHER" id="PTHR34220">
    <property type="entry name" value="SENSOR HISTIDINE KINASE YPDA"/>
    <property type="match status" value="1"/>
</dbReference>
<feature type="transmembrane region" description="Helical" evidence="1">
    <location>
        <begin position="75"/>
        <end position="92"/>
    </location>
</feature>
<keyword evidence="1" id="KW-1133">Transmembrane helix</keyword>
<feature type="transmembrane region" description="Helical" evidence="1">
    <location>
        <begin position="15"/>
        <end position="31"/>
    </location>
</feature>
<dbReference type="PANTHER" id="PTHR34220:SF7">
    <property type="entry name" value="SENSOR HISTIDINE KINASE YPDA"/>
    <property type="match status" value="1"/>
</dbReference>
<keyword evidence="1" id="KW-0472">Membrane</keyword>
<evidence type="ECO:0000259" key="2">
    <source>
        <dbReference type="Pfam" id="PF06580"/>
    </source>
</evidence>
<evidence type="ECO:0000256" key="1">
    <source>
        <dbReference type="SAM" id="Phobius"/>
    </source>
</evidence>
<dbReference type="InterPro" id="IPR050640">
    <property type="entry name" value="Bact_2-comp_sensor_kinase"/>
</dbReference>
<keyword evidence="4" id="KW-1185">Reference proteome</keyword>
<dbReference type="Pfam" id="PF06580">
    <property type="entry name" value="His_kinase"/>
    <property type="match status" value="1"/>
</dbReference>
<dbReference type="AlphaFoldDB" id="A0A927BD02"/>
<dbReference type="EMBL" id="JACXAD010000011">
    <property type="protein sequence ID" value="MBD2768531.1"/>
    <property type="molecule type" value="Genomic_DNA"/>
</dbReference>
<keyword evidence="3" id="KW-0418">Kinase</keyword>
<dbReference type="InterPro" id="IPR010559">
    <property type="entry name" value="Sig_transdc_His_kin_internal"/>
</dbReference>
<dbReference type="GO" id="GO:0000155">
    <property type="term" value="F:phosphorelay sensor kinase activity"/>
    <property type="evidence" value="ECO:0007669"/>
    <property type="project" value="InterPro"/>
</dbReference>
<feature type="transmembrane region" description="Helical" evidence="1">
    <location>
        <begin position="104"/>
        <end position="125"/>
    </location>
</feature>
<accession>A0A927BD02</accession>
<proteinExistence type="predicted"/>
<feature type="transmembrane region" description="Helical" evidence="1">
    <location>
        <begin position="43"/>
        <end position="63"/>
    </location>
</feature>
<keyword evidence="1" id="KW-0812">Transmembrane</keyword>
<protein>
    <submittedName>
        <fullName evidence="3">Histidine kinase</fullName>
    </submittedName>
</protein>
<name>A0A927BD02_9BACT</name>
<feature type="domain" description="Signal transduction histidine kinase internal region" evidence="2">
    <location>
        <begin position="144"/>
        <end position="222"/>
    </location>
</feature>
<sequence>MNRWLFQLAAWQRNAVFYGLLFLVVIGFNWPGLQELLKTQPDFLWRFLGFYTFCYLLCWVHNWGLYERLFRRQRYGAYLLGCAGTLSLWTVACGLTDWRRPTNWLNIFFSGLLVMLFGWGLYLIYHVVFRAQQQLRNDLASTHAELALLRAQLNPHFLFNALNNLYGVSVSTPDRVPEYVVLLSELLRYQIESSRQHRVSLAEELHFIDQFVRYEREKLGNRGQVTWLADAPRTVLRIAPLLLSQFVENAFKYGGQLAHPVVSIEATLAGNELRFHCRNTFNARLRAATTSTKTGLANTRQRLALQYPHHTLTIQESDSVFDVHLCLTLSHDES</sequence>
<evidence type="ECO:0000313" key="4">
    <source>
        <dbReference type="Proteomes" id="UP000612233"/>
    </source>
</evidence>
<evidence type="ECO:0000313" key="3">
    <source>
        <dbReference type="EMBL" id="MBD2768531.1"/>
    </source>
</evidence>
<gene>
    <name evidence="3" type="ORF">IC235_11590</name>
</gene>
<reference evidence="3" key="1">
    <citation type="submission" date="2020-09" db="EMBL/GenBank/DDBJ databases">
        <authorList>
            <person name="Kim M.K."/>
        </authorList>
    </citation>
    <scope>NUCLEOTIDE SEQUENCE</scope>
    <source>
        <strain evidence="3">BT664</strain>
    </source>
</reference>
<keyword evidence="3" id="KW-0808">Transferase</keyword>